<organism evidence="9 10">
    <name type="scientific">Caballeronia sordidicola</name>
    <name type="common">Burkholderia sordidicola</name>
    <dbReference type="NCBI Taxonomy" id="196367"/>
    <lineage>
        <taxon>Bacteria</taxon>
        <taxon>Pseudomonadati</taxon>
        <taxon>Pseudomonadota</taxon>
        <taxon>Betaproteobacteria</taxon>
        <taxon>Burkholderiales</taxon>
        <taxon>Burkholderiaceae</taxon>
        <taxon>Caballeronia</taxon>
    </lineage>
</organism>
<keyword evidence="6" id="KW-0408">Iron</keyword>
<dbReference type="RefSeq" id="WP_075359151.1">
    <property type="nucleotide sequence ID" value="NZ_MSRG01000059.1"/>
</dbReference>
<dbReference type="GO" id="GO:0006790">
    <property type="term" value="P:sulfur compound metabolic process"/>
    <property type="evidence" value="ECO:0007669"/>
    <property type="project" value="TreeGrafter"/>
</dbReference>
<accession>A0A242M4S2</accession>
<comment type="cofactor">
    <cofactor evidence="1">
        <name>Mo-molybdopterin</name>
        <dbReference type="ChEBI" id="CHEBI:71302"/>
    </cofactor>
</comment>
<proteinExistence type="predicted"/>
<dbReference type="SUPFAM" id="SSF81296">
    <property type="entry name" value="E set domains"/>
    <property type="match status" value="1"/>
</dbReference>
<keyword evidence="2" id="KW-0500">Molybdenum</keyword>
<dbReference type="GO" id="GO:0030151">
    <property type="term" value="F:molybdenum ion binding"/>
    <property type="evidence" value="ECO:0007669"/>
    <property type="project" value="InterPro"/>
</dbReference>
<dbReference type="EMBL" id="NBTZ01000179">
    <property type="protein sequence ID" value="OTP65571.1"/>
    <property type="molecule type" value="Genomic_DNA"/>
</dbReference>
<evidence type="ECO:0000256" key="4">
    <source>
        <dbReference type="ARBA" id="ARBA00022723"/>
    </source>
</evidence>
<protein>
    <submittedName>
        <fullName evidence="9">Sulfite oxidase (Moco-containing protein AtMCP) (At-SO) (AtSOX)</fullName>
    </submittedName>
</protein>
<comment type="caution">
    <text evidence="9">The sequence shown here is derived from an EMBL/GenBank/DDBJ whole genome shotgun (WGS) entry which is preliminary data.</text>
</comment>
<dbReference type="Pfam" id="PF00174">
    <property type="entry name" value="Oxidored_molyb"/>
    <property type="match status" value="1"/>
</dbReference>
<dbReference type="Gene3D" id="2.60.40.650">
    <property type="match status" value="1"/>
</dbReference>
<keyword evidence="3" id="KW-0349">Heme</keyword>
<dbReference type="FunFam" id="3.90.420.10:FF:000002">
    <property type="entry name" value="sulfite oxidase, mitochondrial"/>
    <property type="match status" value="1"/>
</dbReference>
<evidence type="ECO:0000256" key="2">
    <source>
        <dbReference type="ARBA" id="ARBA00022505"/>
    </source>
</evidence>
<dbReference type="InterPro" id="IPR000572">
    <property type="entry name" value="OxRdtase_Mopterin-bd_dom"/>
</dbReference>
<dbReference type="InterPro" id="IPR022407">
    <property type="entry name" value="OxRdtase_Mopterin_BS"/>
</dbReference>
<dbReference type="GO" id="GO:0008482">
    <property type="term" value="F:sulfite oxidase activity"/>
    <property type="evidence" value="ECO:0007669"/>
    <property type="project" value="TreeGrafter"/>
</dbReference>
<dbReference type="PANTHER" id="PTHR19372:SF7">
    <property type="entry name" value="SULFITE OXIDASE, MITOCHONDRIAL"/>
    <property type="match status" value="1"/>
</dbReference>
<name>A0A242M4S2_CABSO</name>
<dbReference type="PROSITE" id="PS00559">
    <property type="entry name" value="MOLYBDOPTERIN_EUK"/>
    <property type="match status" value="1"/>
</dbReference>
<dbReference type="Proteomes" id="UP000195221">
    <property type="component" value="Unassembled WGS sequence"/>
</dbReference>
<dbReference type="InterPro" id="IPR005066">
    <property type="entry name" value="MoCF_OxRdtse_dimer"/>
</dbReference>
<feature type="domain" description="Moybdenum cofactor oxidoreductase dimerisation" evidence="8">
    <location>
        <begin position="241"/>
        <end position="359"/>
    </location>
</feature>
<dbReference type="InterPro" id="IPR014756">
    <property type="entry name" value="Ig_E-set"/>
</dbReference>
<dbReference type="Gene3D" id="3.90.420.10">
    <property type="entry name" value="Oxidoreductase, molybdopterin-binding domain"/>
    <property type="match status" value="1"/>
</dbReference>
<evidence type="ECO:0000256" key="1">
    <source>
        <dbReference type="ARBA" id="ARBA00001924"/>
    </source>
</evidence>
<dbReference type="InterPro" id="IPR036374">
    <property type="entry name" value="OxRdtase_Mopterin-bd_sf"/>
</dbReference>
<evidence type="ECO:0000259" key="8">
    <source>
        <dbReference type="Pfam" id="PF03404"/>
    </source>
</evidence>
<keyword evidence="5" id="KW-0560">Oxidoreductase</keyword>
<reference evidence="9 10" key="1">
    <citation type="submission" date="2017-03" db="EMBL/GenBank/DDBJ databases">
        <title>Genome analysis of strain PAMC 26577.</title>
        <authorList>
            <person name="Oh H.-M."/>
            <person name="Yang J.-A."/>
        </authorList>
    </citation>
    <scope>NUCLEOTIDE SEQUENCE [LARGE SCALE GENOMIC DNA]</scope>
    <source>
        <strain evidence="9 10">PAMC 26577</strain>
    </source>
</reference>
<dbReference type="InterPro" id="IPR008335">
    <property type="entry name" value="Mopterin_OxRdtase_euk"/>
</dbReference>
<evidence type="ECO:0000313" key="10">
    <source>
        <dbReference type="Proteomes" id="UP000195221"/>
    </source>
</evidence>
<dbReference type="PRINTS" id="PR00407">
    <property type="entry name" value="EUMOPTERIN"/>
</dbReference>
<dbReference type="Pfam" id="PF03404">
    <property type="entry name" value="Mo-co_dimer"/>
    <property type="match status" value="1"/>
</dbReference>
<dbReference type="SUPFAM" id="SSF56524">
    <property type="entry name" value="Oxidoreductase molybdopterin-binding domain"/>
    <property type="match status" value="1"/>
</dbReference>
<dbReference type="GO" id="GO:0020037">
    <property type="term" value="F:heme binding"/>
    <property type="evidence" value="ECO:0007669"/>
    <property type="project" value="TreeGrafter"/>
</dbReference>
<evidence type="ECO:0000313" key="9">
    <source>
        <dbReference type="EMBL" id="OTP65571.1"/>
    </source>
</evidence>
<dbReference type="PANTHER" id="PTHR19372">
    <property type="entry name" value="SULFITE REDUCTASE"/>
    <property type="match status" value="1"/>
</dbReference>
<keyword evidence="4" id="KW-0479">Metal-binding</keyword>
<sequence>MTPKGLDKRIHSTSPLNAEPELKRLIAGMHTTQDDFYVRNHGNVPVIDEALHRISVSGRISRPISLSLNDLRSRFERVSVSAVMQCAGNRRADLLSVKPVSGDPWAPGAIGNAVWTGVRLKDVLESAGIMCGGEMHVVFAACDDCEAEGKRFRYGVSIPASKALSGDVLLAYEMNGEVLSPEHGYPLRVVVPGYAGVRSPKWLASIEVRDKPSDNHMQQREYKLFPASVDKTSADWKNGTTINDMPLNSAICEPNEGATLCAGPVRVSGYAVATGTSVARVEVSSDDGVTWTQAALNVEPRTPWSWTLWNVELTLTRGTHELSVRAWDAAGQTQVSQAADVWNFKGYLSTAWHRITVTVQ</sequence>
<gene>
    <name evidence="9" type="ORF">PAMC26577_39245</name>
</gene>
<evidence type="ECO:0000256" key="6">
    <source>
        <dbReference type="ARBA" id="ARBA00023004"/>
    </source>
</evidence>
<dbReference type="GO" id="GO:0043546">
    <property type="term" value="F:molybdopterin cofactor binding"/>
    <property type="evidence" value="ECO:0007669"/>
    <property type="project" value="InterPro"/>
</dbReference>
<dbReference type="AlphaFoldDB" id="A0A242M4S2"/>
<evidence type="ECO:0000259" key="7">
    <source>
        <dbReference type="Pfam" id="PF00174"/>
    </source>
</evidence>
<feature type="domain" description="Oxidoreductase molybdopterin-binding" evidence="7">
    <location>
        <begin position="41"/>
        <end position="216"/>
    </location>
</feature>
<evidence type="ECO:0000256" key="5">
    <source>
        <dbReference type="ARBA" id="ARBA00023002"/>
    </source>
</evidence>
<evidence type="ECO:0000256" key="3">
    <source>
        <dbReference type="ARBA" id="ARBA00022617"/>
    </source>
</evidence>